<name>A0A1H6R8N3_9FLAO</name>
<evidence type="ECO:0000259" key="1">
    <source>
        <dbReference type="Pfam" id="PF26337"/>
    </source>
</evidence>
<accession>A0A1H6R8N3</accession>
<protein>
    <recommendedName>
        <fullName evidence="1">Glucosyltransferase 3-like C-terminal domain-containing protein</fullName>
    </recommendedName>
</protein>
<dbReference type="Gene3D" id="3.40.50.2000">
    <property type="entry name" value="Glycogen Phosphorylase B"/>
    <property type="match status" value="1"/>
</dbReference>
<dbReference type="EMBL" id="FNYA01000001">
    <property type="protein sequence ID" value="SEI48867.1"/>
    <property type="molecule type" value="Genomic_DNA"/>
</dbReference>
<organism evidence="2 3">
    <name type="scientific">Flavobacterium terrigena</name>
    <dbReference type="NCBI Taxonomy" id="402734"/>
    <lineage>
        <taxon>Bacteria</taxon>
        <taxon>Pseudomonadati</taxon>
        <taxon>Bacteroidota</taxon>
        <taxon>Flavobacteriia</taxon>
        <taxon>Flavobacteriales</taxon>
        <taxon>Flavobacteriaceae</taxon>
        <taxon>Flavobacterium</taxon>
    </lineage>
</organism>
<sequence length="438" mass="51589">MNKKPKVLVISRDSWNDTNNSGNTLSNMFQNWDADSIANLYCRDEIPSNPICKNYFKISESLLVKKLLRKIDTAGYSFKIEELENQKNHTSEIKNEESEKKFYNFFRKYRWHFFLWLRELLWSIVNWKSKKLDNFLSEFNPDVIFTTSYDSFYTHKLVYYAKKKTNAKLVVFHCDDLVTFRQHSFSPLYWINRIILRLYMNKTIRLSDLNYCIIEEQARVYHEIYNSEFKLLYKTGSFKKEPIISETHQPIKIVYTGNVIYGRINTLIQFADILKKINKTETKAELYIYTANEINEQDKNKLLSSNSVHLMGKVAYDQIPLILSDSDVLLHVESFDKHLMKATALSFSTKIVDYLEAGKTILAIGWEKSASIKYIEDNNIGFTANKTQEIENVLNEIISSPGKLNQIGNEAWKFAQKKHNKEIVLRNFEEEINLLNRK</sequence>
<keyword evidence="3" id="KW-1185">Reference proteome</keyword>
<gene>
    <name evidence="2" type="ORF">SAMN05660918_0892</name>
</gene>
<evidence type="ECO:0000313" key="3">
    <source>
        <dbReference type="Proteomes" id="UP000199702"/>
    </source>
</evidence>
<evidence type="ECO:0000313" key="2">
    <source>
        <dbReference type="EMBL" id="SEI48867.1"/>
    </source>
</evidence>
<reference evidence="3" key="1">
    <citation type="submission" date="2016-10" db="EMBL/GenBank/DDBJ databases">
        <authorList>
            <person name="Varghese N."/>
            <person name="Submissions S."/>
        </authorList>
    </citation>
    <scope>NUCLEOTIDE SEQUENCE [LARGE SCALE GENOMIC DNA]</scope>
    <source>
        <strain evidence="3">DSM 17934</strain>
    </source>
</reference>
<dbReference type="STRING" id="402734.SAMN05660918_0892"/>
<dbReference type="OrthoDB" id="1100717at2"/>
<dbReference type="AlphaFoldDB" id="A0A1H6R8N3"/>
<proteinExistence type="predicted"/>
<dbReference type="InterPro" id="IPR058592">
    <property type="entry name" value="Gtf3_C"/>
</dbReference>
<dbReference type="SUPFAM" id="SSF53756">
    <property type="entry name" value="UDP-Glycosyltransferase/glycogen phosphorylase"/>
    <property type="match status" value="1"/>
</dbReference>
<dbReference type="Proteomes" id="UP000199702">
    <property type="component" value="Unassembled WGS sequence"/>
</dbReference>
<feature type="domain" description="Glucosyltransferase 3-like C-terminal" evidence="1">
    <location>
        <begin position="273"/>
        <end position="399"/>
    </location>
</feature>
<dbReference type="RefSeq" id="WP_091308597.1">
    <property type="nucleotide sequence ID" value="NZ_CBCSJU010000001.1"/>
</dbReference>
<dbReference type="Pfam" id="PF26337">
    <property type="entry name" value="Gtf3_C"/>
    <property type="match status" value="1"/>
</dbReference>